<dbReference type="HAMAP" id="MF_02227">
    <property type="entry name" value="RPE"/>
    <property type="match status" value="1"/>
</dbReference>
<dbReference type="Gene3D" id="3.20.20.70">
    <property type="entry name" value="Aldolase class I"/>
    <property type="match status" value="1"/>
</dbReference>
<comment type="similarity">
    <text evidence="6 10 11">Belongs to the ribulose-phosphate 3-epimerase family.</text>
</comment>
<dbReference type="GO" id="GO:0019323">
    <property type="term" value="P:pentose catabolic process"/>
    <property type="evidence" value="ECO:0007669"/>
    <property type="project" value="UniProtKB-UniRule"/>
</dbReference>
<feature type="binding site" evidence="10 13">
    <location>
        <position position="34"/>
    </location>
    <ligand>
        <name>a divalent metal cation</name>
        <dbReference type="ChEBI" id="CHEBI:60240"/>
    </ligand>
</feature>
<dbReference type="PANTHER" id="PTHR11749">
    <property type="entry name" value="RIBULOSE-5-PHOSPHATE-3-EPIMERASE"/>
    <property type="match status" value="1"/>
</dbReference>
<comment type="cofactor">
    <cofactor evidence="3">
        <name>Co(2+)</name>
        <dbReference type="ChEBI" id="CHEBI:48828"/>
    </cofactor>
</comment>
<evidence type="ECO:0000256" key="7">
    <source>
        <dbReference type="ARBA" id="ARBA00013188"/>
    </source>
</evidence>
<keyword evidence="16" id="KW-1185">Reference proteome</keyword>
<comment type="pathway">
    <text evidence="10">Carbohydrate degradation.</text>
</comment>
<feature type="binding site" evidence="10 13">
    <location>
        <position position="36"/>
    </location>
    <ligand>
        <name>a divalent metal cation</name>
        <dbReference type="ChEBI" id="CHEBI:60240"/>
    </ligand>
</feature>
<keyword evidence="8 10" id="KW-0479">Metal-binding</keyword>
<keyword evidence="9 10" id="KW-0413">Isomerase</keyword>
<evidence type="ECO:0000256" key="3">
    <source>
        <dbReference type="ARBA" id="ARBA00001941"/>
    </source>
</evidence>
<dbReference type="AlphaFoldDB" id="A0A841C0I8"/>
<dbReference type="NCBIfam" id="NF004076">
    <property type="entry name" value="PRK05581.1-4"/>
    <property type="match status" value="1"/>
</dbReference>
<keyword evidence="13" id="KW-0862">Zinc</keyword>
<reference evidence="15 16" key="1">
    <citation type="submission" date="2020-08" db="EMBL/GenBank/DDBJ databases">
        <title>Genomic Encyclopedia of Type Strains, Phase IV (KMG-IV): sequencing the most valuable type-strain genomes for metagenomic binning, comparative biology and taxonomic classification.</title>
        <authorList>
            <person name="Goeker M."/>
        </authorList>
    </citation>
    <scope>NUCLEOTIDE SEQUENCE [LARGE SCALE GENOMIC DNA]</scope>
    <source>
        <strain evidence="15 16">DSM 14925</strain>
    </source>
</reference>
<dbReference type="Proteomes" id="UP000562464">
    <property type="component" value="Unassembled WGS sequence"/>
</dbReference>
<evidence type="ECO:0000256" key="9">
    <source>
        <dbReference type="ARBA" id="ARBA00023235"/>
    </source>
</evidence>
<evidence type="ECO:0000256" key="2">
    <source>
        <dbReference type="ARBA" id="ARBA00001936"/>
    </source>
</evidence>
<dbReference type="NCBIfam" id="TIGR01163">
    <property type="entry name" value="rpe"/>
    <property type="match status" value="1"/>
</dbReference>
<evidence type="ECO:0000256" key="5">
    <source>
        <dbReference type="ARBA" id="ARBA00001954"/>
    </source>
</evidence>
<protein>
    <recommendedName>
        <fullName evidence="7 10">Ribulose-phosphate 3-epimerase</fullName>
        <ecNumber evidence="7 10">5.1.3.1</ecNumber>
    </recommendedName>
</protein>
<evidence type="ECO:0000313" key="16">
    <source>
        <dbReference type="Proteomes" id="UP000562464"/>
    </source>
</evidence>
<keyword evidence="13" id="KW-0464">Manganese</keyword>
<evidence type="ECO:0000313" key="15">
    <source>
        <dbReference type="EMBL" id="MBB5887416.1"/>
    </source>
</evidence>
<comment type="caution">
    <text evidence="15">The sequence shown here is derived from an EMBL/GenBank/DDBJ whole genome shotgun (WGS) entry which is preliminary data.</text>
</comment>
<dbReference type="InterPro" id="IPR013785">
    <property type="entry name" value="Aldolase_TIM"/>
</dbReference>
<dbReference type="EC" id="5.1.3.1" evidence="7 10"/>
<feature type="binding site" evidence="14">
    <location>
        <position position="178"/>
    </location>
    <ligand>
        <name>substrate</name>
    </ligand>
</feature>
<dbReference type="GO" id="GO:0046872">
    <property type="term" value="F:metal ion binding"/>
    <property type="evidence" value="ECO:0007669"/>
    <property type="project" value="UniProtKB-UniRule"/>
</dbReference>
<comment type="function">
    <text evidence="10">Catalyzes the reversible epimerization of D-ribulose 5-phosphate to D-xylulose 5-phosphate.</text>
</comment>
<evidence type="ECO:0000256" key="4">
    <source>
        <dbReference type="ARBA" id="ARBA00001947"/>
    </source>
</evidence>
<dbReference type="SUPFAM" id="SSF51366">
    <property type="entry name" value="Ribulose-phoshate binding barrel"/>
    <property type="match status" value="1"/>
</dbReference>
<feature type="binding site" evidence="10">
    <location>
        <begin position="176"/>
        <end position="178"/>
    </location>
    <ligand>
        <name>substrate</name>
    </ligand>
</feature>
<dbReference type="CDD" id="cd00429">
    <property type="entry name" value="RPE"/>
    <property type="match status" value="1"/>
</dbReference>
<gene>
    <name evidence="10" type="primary">rpe</name>
    <name evidence="15" type="ORF">HNQ37_000286</name>
</gene>
<feature type="binding site" evidence="10 14">
    <location>
        <position position="9"/>
    </location>
    <ligand>
        <name>substrate</name>
    </ligand>
</feature>
<evidence type="ECO:0000256" key="11">
    <source>
        <dbReference type="PIRNR" id="PIRNR001461"/>
    </source>
</evidence>
<evidence type="ECO:0000256" key="8">
    <source>
        <dbReference type="ARBA" id="ARBA00022723"/>
    </source>
</evidence>
<comment type="cofactor">
    <cofactor evidence="2">
        <name>Mn(2+)</name>
        <dbReference type="ChEBI" id="CHEBI:29035"/>
    </cofactor>
</comment>
<keyword evidence="10 11" id="KW-0119">Carbohydrate metabolism</keyword>
<dbReference type="PROSITE" id="PS01086">
    <property type="entry name" value="RIBUL_P_3_EPIMER_2"/>
    <property type="match status" value="1"/>
</dbReference>
<feature type="binding site" evidence="10 14">
    <location>
        <position position="67"/>
    </location>
    <ligand>
        <name>substrate</name>
    </ligand>
</feature>
<dbReference type="Pfam" id="PF00834">
    <property type="entry name" value="Ribul_P_3_epim"/>
    <property type="match status" value="1"/>
</dbReference>
<proteinExistence type="inferred from homology"/>
<dbReference type="InterPro" id="IPR000056">
    <property type="entry name" value="Ribul_P_3_epim-like"/>
</dbReference>
<feature type="binding site" evidence="10 14">
    <location>
        <begin position="143"/>
        <end position="146"/>
    </location>
    <ligand>
        <name>substrate</name>
    </ligand>
</feature>
<name>A0A841C0I8_9LACT</name>
<sequence>MTDYYIAPSILSGNFGKFTEEAIRLEAAGADWLHIDIMDGHFVDNLTFGAGVVGAMRPYSKLFFDCHLMVENPENYVTAFAEAGADSMSIHVEATSHIHGALQKIRAAGMKASVVINPGTPVSAIEPVLTLVDMVLVMTVNPGFGGQSFLTECLEKVSDLAMFRKLRNLNFDIEVDGGITDETIALAKQAGANAFVAGSFTFSGEPAEQIRKLKAQL</sequence>
<dbReference type="PIRSF" id="PIRSF001461">
    <property type="entry name" value="RPE"/>
    <property type="match status" value="1"/>
</dbReference>
<evidence type="ECO:0000256" key="1">
    <source>
        <dbReference type="ARBA" id="ARBA00001782"/>
    </source>
</evidence>
<dbReference type="PROSITE" id="PS01085">
    <property type="entry name" value="RIBUL_P_3_EPIMER_1"/>
    <property type="match status" value="1"/>
</dbReference>
<comment type="catalytic activity">
    <reaction evidence="1 10 11">
        <text>D-ribulose 5-phosphate = D-xylulose 5-phosphate</text>
        <dbReference type="Rhea" id="RHEA:13677"/>
        <dbReference type="ChEBI" id="CHEBI:57737"/>
        <dbReference type="ChEBI" id="CHEBI:58121"/>
        <dbReference type="EC" id="5.1.3.1"/>
    </reaction>
</comment>
<evidence type="ECO:0000256" key="10">
    <source>
        <dbReference type="HAMAP-Rule" id="MF_02227"/>
    </source>
</evidence>
<evidence type="ECO:0000256" key="6">
    <source>
        <dbReference type="ARBA" id="ARBA00009541"/>
    </source>
</evidence>
<comment type="cofactor">
    <cofactor evidence="5">
        <name>Fe(2+)</name>
        <dbReference type="ChEBI" id="CHEBI:29033"/>
    </cofactor>
</comment>
<feature type="active site" description="Proton donor" evidence="10 12">
    <location>
        <position position="176"/>
    </location>
</feature>
<evidence type="ECO:0000256" key="12">
    <source>
        <dbReference type="PIRSR" id="PIRSR001461-1"/>
    </source>
</evidence>
<dbReference type="GO" id="GO:0005737">
    <property type="term" value="C:cytoplasm"/>
    <property type="evidence" value="ECO:0007669"/>
    <property type="project" value="UniProtKB-ARBA"/>
</dbReference>
<organism evidence="15 16">
    <name type="scientific">Lactovum miscens</name>
    <dbReference type="NCBI Taxonomy" id="190387"/>
    <lineage>
        <taxon>Bacteria</taxon>
        <taxon>Bacillati</taxon>
        <taxon>Bacillota</taxon>
        <taxon>Bacilli</taxon>
        <taxon>Lactobacillales</taxon>
        <taxon>Streptococcaceae</taxon>
        <taxon>Lactovum</taxon>
    </lineage>
</organism>
<comment type="cofactor">
    <cofactor evidence="4">
        <name>Zn(2+)</name>
        <dbReference type="ChEBI" id="CHEBI:29105"/>
    </cofactor>
</comment>
<dbReference type="FunFam" id="3.20.20.70:FF:000004">
    <property type="entry name" value="Ribulose-phosphate 3-epimerase"/>
    <property type="match status" value="1"/>
</dbReference>
<feature type="binding site" evidence="10 13">
    <location>
        <position position="67"/>
    </location>
    <ligand>
        <name>a divalent metal cation</name>
        <dbReference type="ChEBI" id="CHEBI:60240"/>
    </ligand>
</feature>
<comment type="cofactor">
    <cofactor evidence="10 13">
        <name>a divalent metal cation</name>
        <dbReference type="ChEBI" id="CHEBI:60240"/>
    </cofactor>
    <text evidence="10 13">Binds 1 divalent metal cation per subunit.</text>
</comment>
<keyword evidence="13" id="KW-0170">Cobalt</keyword>
<accession>A0A841C0I8</accession>
<evidence type="ECO:0000256" key="13">
    <source>
        <dbReference type="PIRSR" id="PIRSR001461-2"/>
    </source>
</evidence>
<evidence type="ECO:0000256" key="14">
    <source>
        <dbReference type="PIRSR" id="PIRSR001461-3"/>
    </source>
</evidence>
<dbReference type="InterPro" id="IPR011060">
    <property type="entry name" value="RibuloseP-bd_barrel"/>
</dbReference>
<dbReference type="InterPro" id="IPR026019">
    <property type="entry name" value="Ribul_P_3_epim"/>
</dbReference>
<feature type="active site" description="Proton acceptor" evidence="10 12">
    <location>
        <position position="36"/>
    </location>
</feature>
<feature type="binding site" evidence="10 14">
    <location>
        <begin position="198"/>
        <end position="199"/>
    </location>
    <ligand>
        <name>substrate</name>
    </ligand>
</feature>
<dbReference type="RefSeq" id="WP_183538584.1">
    <property type="nucleotide sequence ID" value="NZ_JACHHV010000003.1"/>
</dbReference>
<dbReference type="GO" id="GO:0006098">
    <property type="term" value="P:pentose-phosphate shunt"/>
    <property type="evidence" value="ECO:0007669"/>
    <property type="project" value="UniProtKB-UniRule"/>
</dbReference>
<feature type="binding site" evidence="10 13">
    <location>
        <position position="176"/>
    </location>
    <ligand>
        <name>a divalent metal cation</name>
        <dbReference type="ChEBI" id="CHEBI:60240"/>
    </ligand>
</feature>
<dbReference type="EMBL" id="JACHHV010000003">
    <property type="protein sequence ID" value="MBB5887416.1"/>
    <property type="molecule type" value="Genomic_DNA"/>
</dbReference>
<dbReference type="GO" id="GO:0004750">
    <property type="term" value="F:D-ribulose-phosphate 3-epimerase activity"/>
    <property type="evidence" value="ECO:0007669"/>
    <property type="project" value="UniProtKB-UniRule"/>
</dbReference>